<sequence length="425" mass="44228">MGFINVLVKQVLGDPAVLIGLVALAGLIIQKEKLTKIISGTLKTTIGFLIIGIGAGAVVGALSPMGELLQATLDVNGVVPNNEAVISIAMEQVGSQGALIMVGGFVVNLFLARFTNFKYIYLTGHIMLYLSMFFAAVLFSVAGLSGTMLIVVGSICAGLYFTFMPALTQPFMRKIKGHDNIAFGHTGAIGNVISGWLGNIFGEDTKDAEEIDLPEGLSFFRDSTVSMAVTMAPIYLILVLLAGPNFVESNISGGTNFLVFSLMHGFRFAAGVTVILSGVRMMLAEIVPAFEGISEKVVPGARPALDCPIIFNDAPTALLMGFLSSTVGTIVGMFILLLADAPTIILPAIVPAFFAGGSAGIFGNATGGWKGAVFGPFIGGIILSLGTAILLPMSGMLEQAGTTFGDPFYAVIGPIFTGFLHLIGG</sequence>
<keyword evidence="8 14" id="KW-1133">Transmembrane helix</keyword>
<dbReference type="Pfam" id="PF03611">
    <property type="entry name" value="EIIC-GAT"/>
    <property type="match status" value="1"/>
</dbReference>
<gene>
    <name evidence="15" type="ORF">JOC47_000942</name>
</gene>
<protein>
    <recommendedName>
        <fullName evidence="12">Ascorbate-specific PTS system EIIC component</fullName>
    </recommendedName>
    <alternativeName>
        <fullName evidence="13">Ascorbate-specific permease IIC component UlaA</fullName>
    </alternativeName>
</protein>
<dbReference type="Proteomes" id="UP000774000">
    <property type="component" value="Unassembled WGS sequence"/>
</dbReference>
<evidence type="ECO:0000256" key="12">
    <source>
        <dbReference type="ARBA" id="ARBA00039702"/>
    </source>
</evidence>
<accession>A0A938XTN5</accession>
<dbReference type="GO" id="GO:0009401">
    <property type="term" value="P:phosphoenolpyruvate-dependent sugar phosphotransferase system"/>
    <property type="evidence" value="ECO:0007669"/>
    <property type="project" value="UniProtKB-KW"/>
</dbReference>
<proteinExistence type="inferred from homology"/>
<keyword evidence="3" id="KW-0813">Transport</keyword>
<evidence type="ECO:0000256" key="14">
    <source>
        <dbReference type="SAM" id="Phobius"/>
    </source>
</evidence>
<dbReference type="EMBL" id="JAFBDQ010000004">
    <property type="protein sequence ID" value="MBM7556106.1"/>
    <property type="molecule type" value="Genomic_DNA"/>
</dbReference>
<dbReference type="GO" id="GO:0005886">
    <property type="term" value="C:plasma membrane"/>
    <property type="evidence" value="ECO:0007669"/>
    <property type="project" value="UniProtKB-SubCell"/>
</dbReference>
<dbReference type="NCBIfam" id="NF009553">
    <property type="entry name" value="PRK12997.1-5"/>
    <property type="match status" value="1"/>
</dbReference>
<organism evidence="15 16">
    <name type="scientific">Halanaerobacter jeridensis</name>
    <dbReference type="NCBI Taxonomy" id="706427"/>
    <lineage>
        <taxon>Bacteria</taxon>
        <taxon>Bacillati</taxon>
        <taxon>Bacillota</taxon>
        <taxon>Clostridia</taxon>
        <taxon>Halanaerobiales</taxon>
        <taxon>Halobacteroidaceae</taxon>
        <taxon>Halanaerobacter</taxon>
    </lineage>
</organism>
<dbReference type="PANTHER" id="PTHR33843">
    <property type="entry name" value="ASCORBATE-SPECIFIC PTS SYSTEM EIIC COMPONENT"/>
    <property type="match status" value="1"/>
</dbReference>
<reference evidence="15" key="1">
    <citation type="submission" date="2021-01" db="EMBL/GenBank/DDBJ databases">
        <title>Genomic Encyclopedia of Type Strains, Phase IV (KMG-IV): sequencing the most valuable type-strain genomes for metagenomic binning, comparative biology and taxonomic classification.</title>
        <authorList>
            <person name="Goeker M."/>
        </authorList>
    </citation>
    <scope>NUCLEOTIDE SEQUENCE</scope>
    <source>
        <strain evidence="15">DSM 23230</strain>
    </source>
</reference>
<feature type="transmembrane region" description="Helical" evidence="14">
    <location>
        <begin position="148"/>
        <end position="167"/>
    </location>
</feature>
<evidence type="ECO:0000256" key="2">
    <source>
        <dbReference type="ARBA" id="ARBA00011738"/>
    </source>
</evidence>
<evidence type="ECO:0000313" key="16">
    <source>
        <dbReference type="Proteomes" id="UP000774000"/>
    </source>
</evidence>
<feature type="transmembrane region" description="Helical" evidence="14">
    <location>
        <begin position="255"/>
        <end position="276"/>
    </location>
</feature>
<dbReference type="NCBIfam" id="NF006920">
    <property type="entry name" value="PRK09410.1-2"/>
    <property type="match status" value="1"/>
</dbReference>
<evidence type="ECO:0000256" key="13">
    <source>
        <dbReference type="ARBA" id="ARBA00042859"/>
    </source>
</evidence>
<evidence type="ECO:0000256" key="10">
    <source>
        <dbReference type="ARBA" id="ARBA00037387"/>
    </source>
</evidence>
<evidence type="ECO:0000256" key="7">
    <source>
        <dbReference type="ARBA" id="ARBA00022692"/>
    </source>
</evidence>
<feature type="transmembrane region" description="Helical" evidence="14">
    <location>
        <begin position="41"/>
        <end position="62"/>
    </location>
</feature>
<evidence type="ECO:0000256" key="11">
    <source>
        <dbReference type="ARBA" id="ARBA00038218"/>
    </source>
</evidence>
<feature type="transmembrane region" description="Helical" evidence="14">
    <location>
        <begin position="318"/>
        <end position="338"/>
    </location>
</feature>
<comment type="subunit">
    <text evidence="2">Homodimer.</text>
</comment>
<evidence type="ECO:0000256" key="1">
    <source>
        <dbReference type="ARBA" id="ARBA00004651"/>
    </source>
</evidence>
<evidence type="ECO:0000256" key="6">
    <source>
        <dbReference type="ARBA" id="ARBA00022683"/>
    </source>
</evidence>
<evidence type="ECO:0000256" key="4">
    <source>
        <dbReference type="ARBA" id="ARBA00022475"/>
    </source>
</evidence>
<keyword evidence="9 14" id="KW-0472">Membrane</keyword>
<dbReference type="RefSeq" id="WP_204700823.1">
    <property type="nucleotide sequence ID" value="NZ_JAFBDQ010000004.1"/>
</dbReference>
<comment type="subcellular location">
    <subcellularLocation>
        <location evidence="1">Cell membrane</location>
        <topology evidence="1">Multi-pass membrane protein</topology>
    </subcellularLocation>
</comment>
<feature type="transmembrane region" description="Helical" evidence="14">
    <location>
        <begin position="225"/>
        <end position="243"/>
    </location>
</feature>
<comment type="similarity">
    <text evidence="11">Belongs to the UlaA family.</text>
</comment>
<keyword evidence="7 14" id="KW-0812">Transmembrane</keyword>
<dbReference type="InterPro" id="IPR004703">
    <property type="entry name" value="PTS_sugar-sp_permease"/>
</dbReference>
<feature type="transmembrane region" description="Helical" evidence="14">
    <location>
        <begin position="12"/>
        <end position="29"/>
    </location>
</feature>
<keyword evidence="16" id="KW-1185">Reference proteome</keyword>
<dbReference type="PANTHER" id="PTHR33843:SF4">
    <property type="entry name" value="ASCORBATE-SPECIFIC PTS SYSTEM EIIC COMPONENT"/>
    <property type="match status" value="1"/>
</dbReference>
<comment type="caution">
    <text evidence="15">The sequence shown here is derived from an EMBL/GenBank/DDBJ whole genome shotgun (WGS) entry which is preliminary data.</text>
</comment>
<comment type="function">
    <text evidence="10">The phosphoenolpyruvate-dependent sugar phosphotransferase system (sugar PTS), a major carbohydrate active transport system, catalyzes the phosphorylation of incoming sugar substrates concomitantly with their translocation across the cell membrane. The enzyme II UlaABC PTS system is involved in ascorbate transport.</text>
</comment>
<feature type="transmembrane region" description="Helical" evidence="14">
    <location>
        <begin position="93"/>
        <end position="112"/>
    </location>
</feature>
<feature type="transmembrane region" description="Helical" evidence="14">
    <location>
        <begin position="374"/>
        <end position="395"/>
    </location>
</feature>
<feature type="transmembrane region" description="Helical" evidence="14">
    <location>
        <begin position="407"/>
        <end position="424"/>
    </location>
</feature>
<name>A0A938XTN5_9FIRM</name>
<evidence type="ECO:0000256" key="8">
    <source>
        <dbReference type="ARBA" id="ARBA00022989"/>
    </source>
</evidence>
<dbReference type="InterPro" id="IPR051562">
    <property type="entry name" value="Ascorbate-PTS_EIIC"/>
</dbReference>
<evidence type="ECO:0000256" key="3">
    <source>
        <dbReference type="ARBA" id="ARBA00022448"/>
    </source>
</evidence>
<dbReference type="AlphaFoldDB" id="A0A938XTN5"/>
<keyword evidence="6" id="KW-0598">Phosphotransferase system</keyword>
<feature type="transmembrane region" description="Helical" evidence="14">
    <location>
        <begin position="344"/>
        <end position="362"/>
    </location>
</feature>
<evidence type="ECO:0000256" key="9">
    <source>
        <dbReference type="ARBA" id="ARBA00023136"/>
    </source>
</evidence>
<keyword evidence="5" id="KW-0762">Sugar transport</keyword>
<feature type="transmembrane region" description="Helical" evidence="14">
    <location>
        <begin position="119"/>
        <end position="142"/>
    </location>
</feature>
<evidence type="ECO:0000256" key="5">
    <source>
        <dbReference type="ARBA" id="ARBA00022597"/>
    </source>
</evidence>
<evidence type="ECO:0000313" key="15">
    <source>
        <dbReference type="EMBL" id="MBM7556106.1"/>
    </source>
</evidence>
<keyword evidence="4" id="KW-1003">Cell membrane</keyword>